<keyword evidence="6 12" id="KW-0067">ATP-binding</keyword>
<dbReference type="InterPro" id="IPR039421">
    <property type="entry name" value="Type_1_exporter"/>
</dbReference>
<dbReference type="InterPro" id="IPR027417">
    <property type="entry name" value="P-loop_NTPase"/>
</dbReference>
<dbReference type="InterPro" id="IPR017871">
    <property type="entry name" value="ABC_transporter-like_CS"/>
</dbReference>
<dbReference type="GO" id="GO:0015421">
    <property type="term" value="F:ABC-type oligopeptide transporter activity"/>
    <property type="evidence" value="ECO:0007669"/>
    <property type="project" value="TreeGrafter"/>
</dbReference>
<dbReference type="PANTHER" id="PTHR43394:SF1">
    <property type="entry name" value="ATP-BINDING CASSETTE SUB-FAMILY B MEMBER 10, MITOCHONDRIAL"/>
    <property type="match status" value="1"/>
</dbReference>
<dbReference type="RefSeq" id="WP_145085527.1">
    <property type="nucleotide sequence ID" value="NZ_CP036298.1"/>
</dbReference>
<evidence type="ECO:0000313" key="13">
    <source>
        <dbReference type="Proteomes" id="UP000318017"/>
    </source>
</evidence>
<dbReference type="Gene3D" id="3.40.50.300">
    <property type="entry name" value="P-loop containing nucleotide triphosphate hydrolases"/>
    <property type="match status" value="1"/>
</dbReference>
<evidence type="ECO:0000256" key="6">
    <source>
        <dbReference type="ARBA" id="ARBA00022840"/>
    </source>
</evidence>
<dbReference type="InterPro" id="IPR003439">
    <property type="entry name" value="ABC_transporter-like_ATP-bd"/>
</dbReference>
<evidence type="ECO:0000259" key="11">
    <source>
        <dbReference type="PROSITE" id="PS50929"/>
    </source>
</evidence>
<evidence type="ECO:0000313" key="12">
    <source>
        <dbReference type="EMBL" id="QDV27720.1"/>
    </source>
</evidence>
<dbReference type="OrthoDB" id="9762778at2"/>
<dbReference type="GO" id="GO:0005886">
    <property type="term" value="C:plasma membrane"/>
    <property type="evidence" value="ECO:0007669"/>
    <property type="project" value="UniProtKB-SubCell"/>
</dbReference>
<dbReference type="Proteomes" id="UP000318017">
    <property type="component" value="Chromosome"/>
</dbReference>
<dbReference type="EC" id="3.6.3.-" evidence="12"/>
<feature type="transmembrane region" description="Helical" evidence="9">
    <location>
        <begin position="303"/>
        <end position="322"/>
    </location>
</feature>
<dbReference type="FunFam" id="3.40.50.300:FF:000221">
    <property type="entry name" value="Multidrug ABC transporter ATP-binding protein"/>
    <property type="match status" value="1"/>
</dbReference>
<dbReference type="InterPro" id="IPR003593">
    <property type="entry name" value="AAA+_ATPase"/>
</dbReference>
<dbReference type="SUPFAM" id="SSF52540">
    <property type="entry name" value="P-loop containing nucleoside triphosphate hydrolases"/>
    <property type="match status" value="1"/>
</dbReference>
<dbReference type="GO" id="GO:0016887">
    <property type="term" value="F:ATP hydrolysis activity"/>
    <property type="evidence" value="ECO:0007669"/>
    <property type="project" value="InterPro"/>
</dbReference>
<evidence type="ECO:0000256" key="2">
    <source>
        <dbReference type="ARBA" id="ARBA00022448"/>
    </source>
</evidence>
<dbReference type="InterPro" id="IPR036640">
    <property type="entry name" value="ABC1_TM_sf"/>
</dbReference>
<evidence type="ECO:0000259" key="10">
    <source>
        <dbReference type="PROSITE" id="PS50893"/>
    </source>
</evidence>
<feature type="transmembrane region" description="Helical" evidence="9">
    <location>
        <begin position="112"/>
        <end position="131"/>
    </location>
</feature>
<dbReference type="KEGG" id="ahel:Q31a_61130"/>
<dbReference type="PROSITE" id="PS00211">
    <property type="entry name" value="ABC_TRANSPORTER_1"/>
    <property type="match status" value="1"/>
</dbReference>
<keyword evidence="4 9" id="KW-0812">Transmembrane</keyword>
<evidence type="ECO:0000256" key="5">
    <source>
        <dbReference type="ARBA" id="ARBA00022741"/>
    </source>
</evidence>
<feature type="domain" description="ABC transmembrane type-1" evidence="11">
    <location>
        <begin position="61"/>
        <end position="360"/>
    </location>
</feature>
<evidence type="ECO:0000256" key="4">
    <source>
        <dbReference type="ARBA" id="ARBA00022692"/>
    </source>
</evidence>
<name>A0A518GGL2_9BACT</name>
<proteinExistence type="predicted"/>
<evidence type="ECO:0000256" key="9">
    <source>
        <dbReference type="SAM" id="Phobius"/>
    </source>
</evidence>
<keyword evidence="7 9" id="KW-1133">Transmembrane helix</keyword>
<dbReference type="PROSITE" id="PS50929">
    <property type="entry name" value="ABC_TM1F"/>
    <property type="match status" value="1"/>
</dbReference>
<evidence type="ECO:0000256" key="7">
    <source>
        <dbReference type="ARBA" id="ARBA00022989"/>
    </source>
</evidence>
<keyword evidence="3" id="KW-1003">Cell membrane</keyword>
<evidence type="ECO:0000256" key="8">
    <source>
        <dbReference type="ARBA" id="ARBA00023136"/>
    </source>
</evidence>
<dbReference type="SMART" id="SM00382">
    <property type="entry name" value="AAA"/>
    <property type="match status" value="1"/>
</dbReference>
<accession>A0A518GGL2</accession>
<sequence length="640" mass="71366">MSNPSSKTRYQSYLQEVSARRQEKSGSADGNSAEQKTRQRTFWQLLSAFWMQLAEHRPKVLFALFTLTISTLLSLIPPAGTKFAIDYVMTEPPQPMPPWLSAWLPSDLSRMGLLWIIAIAVCGVTLVRTVVHLAGRWYATKAVNMVQADIRRRVFEHSMRLPLHRIQELKSGGATSLIREDAGGIADLIFHMLYNPWQAIIQLVGSLTILVLVDWRLMLGGLLLLPVVWLTHRTWIHRVRPLYKDIRSRRQKIDATTTETFGGIRIVRTFARNKSESSRFTRSTHLLARQQLMVWWSTRIIEVVWEVLIPLASTGLLLYGGWQILNHSMTLGDLMMFLVYLTMLLGPIASIASSAMSFQNNLAGLDRVLDLMDEANEPSGNPGAITLARQQVSGELVFNQVSFRYPAAEQNVLHDVSFTAPAGATVALVGRSGAGKTTLCNLVARFYQPSGGSIELDGRDVRDIHLDSYRKLLGVVEQDVFLFDGTVLDNIAYGRRGATEAEIVEASVAAAAFEFIEALPEGFNTWIGERGVKLSGGQRQRLAIARALLADPRILILDEATSNLDSESERLIQNSLKRLLHGRTAFVIAHRLSTIMHADLILVLDEGRIAEQGTHAELLEQGGLYQRMVVLQTESVPLAQ</sequence>
<gene>
    <name evidence="12" type="ORF">Q31a_61130</name>
</gene>
<dbReference type="Pfam" id="PF00664">
    <property type="entry name" value="ABC_membrane"/>
    <property type="match status" value="1"/>
</dbReference>
<keyword evidence="13" id="KW-1185">Reference proteome</keyword>
<dbReference type="GO" id="GO:0005524">
    <property type="term" value="F:ATP binding"/>
    <property type="evidence" value="ECO:0007669"/>
    <property type="project" value="UniProtKB-KW"/>
</dbReference>
<dbReference type="PROSITE" id="PS50893">
    <property type="entry name" value="ABC_TRANSPORTER_2"/>
    <property type="match status" value="1"/>
</dbReference>
<protein>
    <submittedName>
        <fullName evidence="12">Multidrug export ATP-binding/permease protein</fullName>
        <ecNumber evidence="12">3.6.3.-</ecNumber>
    </submittedName>
</protein>
<feature type="transmembrane region" description="Helical" evidence="9">
    <location>
        <begin position="334"/>
        <end position="358"/>
    </location>
</feature>
<dbReference type="SUPFAM" id="SSF90123">
    <property type="entry name" value="ABC transporter transmembrane region"/>
    <property type="match status" value="1"/>
</dbReference>
<dbReference type="PANTHER" id="PTHR43394">
    <property type="entry name" value="ATP-DEPENDENT PERMEASE MDL1, MITOCHONDRIAL"/>
    <property type="match status" value="1"/>
</dbReference>
<evidence type="ECO:0000256" key="1">
    <source>
        <dbReference type="ARBA" id="ARBA00004651"/>
    </source>
</evidence>
<dbReference type="CDD" id="cd07346">
    <property type="entry name" value="ABC_6TM_exporters"/>
    <property type="match status" value="1"/>
</dbReference>
<dbReference type="Pfam" id="PF00005">
    <property type="entry name" value="ABC_tran"/>
    <property type="match status" value="1"/>
</dbReference>
<dbReference type="InterPro" id="IPR011527">
    <property type="entry name" value="ABC1_TM_dom"/>
</dbReference>
<dbReference type="AlphaFoldDB" id="A0A518GGL2"/>
<keyword evidence="8 9" id="KW-0472">Membrane</keyword>
<evidence type="ECO:0000256" key="3">
    <source>
        <dbReference type="ARBA" id="ARBA00022475"/>
    </source>
</evidence>
<keyword evidence="12" id="KW-0378">Hydrolase</keyword>
<comment type="subcellular location">
    <subcellularLocation>
        <location evidence="1">Cell membrane</location>
        <topology evidence="1">Multi-pass membrane protein</topology>
    </subcellularLocation>
</comment>
<organism evidence="12 13">
    <name type="scientific">Aureliella helgolandensis</name>
    <dbReference type="NCBI Taxonomy" id="2527968"/>
    <lineage>
        <taxon>Bacteria</taxon>
        <taxon>Pseudomonadati</taxon>
        <taxon>Planctomycetota</taxon>
        <taxon>Planctomycetia</taxon>
        <taxon>Pirellulales</taxon>
        <taxon>Pirellulaceae</taxon>
        <taxon>Aureliella</taxon>
    </lineage>
</organism>
<keyword evidence="5" id="KW-0547">Nucleotide-binding</keyword>
<feature type="transmembrane region" description="Helical" evidence="9">
    <location>
        <begin position="60"/>
        <end position="80"/>
    </location>
</feature>
<dbReference type="Gene3D" id="1.20.1560.10">
    <property type="entry name" value="ABC transporter type 1, transmembrane domain"/>
    <property type="match status" value="1"/>
</dbReference>
<keyword evidence="2" id="KW-0813">Transport</keyword>
<reference evidence="12 13" key="1">
    <citation type="submission" date="2019-02" db="EMBL/GenBank/DDBJ databases">
        <title>Deep-cultivation of Planctomycetes and their phenomic and genomic characterization uncovers novel biology.</title>
        <authorList>
            <person name="Wiegand S."/>
            <person name="Jogler M."/>
            <person name="Boedeker C."/>
            <person name="Pinto D."/>
            <person name="Vollmers J."/>
            <person name="Rivas-Marin E."/>
            <person name="Kohn T."/>
            <person name="Peeters S.H."/>
            <person name="Heuer A."/>
            <person name="Rast P."/>
            <person name="Oberbeckmann S."/>
            <person name="Bunk B."/>
            <person name="Jeske O."/>
            <person name="Meyerdierks A."/>
            <person name="Storesund J.E."/>
            <person name="Kallscheuer N."/>
            <person name="Luecker S."/>
            <person name="Lage O.M."/>
            <person name="Pohl T."/>
            <person name="Merkel B.J."/>
            <person name="Hornburger P."/>
            <person name="Mueller R.-W."/>
            <person name="Bruemmer F."/>
            <person name="Labrenz M."/>
            <person name="Spormann A.M."/>
            <person name="Op den Camp H."/>
            <person name="Overmann J."/>
            <person name="Amann R."/>
            <person name="Jetten M.S.M."/>
            <person name="Mascher T."/>
            <person name="Medema M.H."/>
            <person name="Devos D.P."/>
            <person name="Kaster A.-K."/>
            <person name="Ovreas L."/>
            <person name="Rohde M."/>
            <person name="Galperin M.Y."/>
            <person name="Jogler C."/>
        </authorList>
    </citation>
    <scope>NUCLEOTIDE SEQUENCE [LARGE SCALE GENOMIC DNA]</scope>
    <source>
        <strain evidence="12 13">Q31a</strain>
    </source>
</reference>
<feature type="domain" description="ABC transporter" evidence="10">
    <location>
        <begin position="396"/>
        <end position="631"/>
    </location>
</feature>
<dbReference type="EMBL" id="CP036298">
    <property type="protein sequence ID" value="QDV27720.1"/>
    <property type="molecule type" value="Genomic_DNA"/>
</dbReference>